<organism evidence="2 3">
    <name type="scientific">Aspergillus japonicus CBS 114.51</name>
    <dbReference type="NCBI Taxonomy" id="1448312"/>
    <lineage>
        <taxon>Eukaryota</taxon>
        <taxon>Fungi</taxon>
        <taxon>Dikarya</taxon>
        <taxon>Ascomycota</taxon>
        <taxon>Pezizomycotina</taxon>
        <taxon>Eurotiomycetes</taxon>
        <taxon>Eurotiomycetidae</taxon>
        <taxon>Eurotiales</taxon>
        <taxon>Aspergillaceae</taxon>
        <taxon>Aspergillus</taxon>
        <taxon>Aspergillus subgen. Circumdati</taxon>
    </lineage>
</organism>
<dbReference type="Proteomes" id="UP000249497">
    <property type="component" value="Unassembled WGS sequence"/>
</dbReference>
<keyword evidence="1" id="KW-0732">Signal</keyword>
<feature type="signal peptide" evidence="1">
    <location>
        <begin position="1"/>
        <end position="15"/>
    </location>
</feature>
<protein>
    <submittedName>
        <fullName evidence="2">Uncharacterized protein</fullName>
    </submittedName>
</protein>
<feature type="chain" id="PRO_5035936614" evidence="1">
    <location>
        <begin position="16"/>
        <end position="56"/>
    </location>
</feature>
<name>A0A8T8X3D8_ASPJA</name>
<dbReference type="EMBL" id="KZ824789">
    <property type="protein sequence ID" value="RAH82450.1"/>
    <property type="molecule type" value="Genomic_DNA"/>
</dbReference>
<dbReference type="RefSeq" id="XP_025528344.1">
    <property type="nucleotide sequence ID" value="XM_025671977.1"/>
</dbReference>
<keyword evidence="3" id="KW-1185">Reference proteome</keyword>
<evidence type="ECO:0000313" key="3">
    <source>
        <dbReference type="Proteomes" id="UP000249497"/>
    </source>
</evidence>
<dbReference type="AlphaFoldDB" id="A0A8T8X3D8"/>
<sequence>MIIAFCIVLVFGTTSEFPGHPPRTVRSCESAKWSPALADCRMAQRFLAEIGMAKHG</sequence>
<reference evidence="2 3" key="1">
    <citation type="submission" date="2018-02" db="EMBL/GenBank/DDBJ databases">
        <title>The genomes of Aspergillus section Nigri reveals drivers in fungal speciation.</title>
        <authorList>
            <consortium name="DOE Joint Genome Institute"/>
            <person name="Vesth T.C."/>
            <person name="Nybo J."/>
            <person name="Theobald S."/>
            <person name="Brandl J."/>
            <person name="Frisvad J.C."/>
            <person name="Nielsen K.F."/>
            <person name="Lyhne E.K."/>
            <person name="Kogle M.E."/>
            <person name="Kuo A."/>
            <person name="Riley R."/>
            <person name="Clum A."/>
            <person name="Nolan M."/>
            <person name="Lipzen A."/>
            <person name="Salamov A."/>
            <person name="Henrissat B."/>
            <person name="Wiebenga A."/>
            <person name="De vries R.P."/>
            <person name="Grigoriev I.V."/>
            <person name="Mortensen U.H."/>
            <person name="Andersen M.R."/>
            <person name="Baker S.E."/>
        </authorList>
    </citation>
    <scope>NUCLEOTIDE SEQUENCE [LARGE SCALE GENOMIC DNA]</scope>
    <source>
        <strain evidence="2 3">CBS 114.51</strain>
    </source>
</reference>
<evidence type="ECO:0000313" key="2">
    <source>
        <dbReference type="EMBL" id="RAH82450.1"/>
    </source>
</evidence>
<evidence type="ECO:0000256" key="1">
    <source>
        <dbReference type="SAM" id="SignalP"/>
    </source>
</evidence>
<gene>
    <name evidence="2" type="ORF">BO86DRAFT_388886</name>
</gene>
<proteinExistence type="predicted"/>
<dbReference type="GeneID" id="37175669"/>
<accession>A0A8T8X3D8</accession>